<keyword evidence="3" id="KW-0238">DNA-binding</keyword>
<evidence type="ECO:0000313" key="6">
    <source>
        <dbReference type="EMBL" id="TYO94583.1"/>
    </source>
</evidence>
<dbReference type="GO" id="GO:0009307">
    <property type="term" value="P:DNA restriction-modification system"/>
    <property type="evidence" value="ECO:0007669"/>
    <property type="project" value="UniProtKB-KW"/>
</dbReference>
<evidence type="ECO:0000313" key="7">
    <source>
        <dbReference type="Proteomes" id="UP000323166"/>
    </source>
</evidence>
<keyword evidence="2" id="KW-0680">Restriction system</keyword>
<sequence>MDTARLNPNRKNIADINEKQGIPRGWKQVRFKECIEIANGQVDPKVEPYCNMKHIGLENIEKFTGRLLFTKLAKDENLTSGKYFFNKGDVLYGKIRPELSKVYLAEFEGICSADIYPIRPKKDIVGNYLKFLLLDHRFFRYAVSVSTRTGLPKINRDDLGGFKIHVPPIREQQKIASILSTWDKAIELKEKLIEQKKKRKKGLMQRLLTGKVRLPGFKEEWIKLKVKDLIREVNHRTTQNNQYEILSVTKNGIVPQREQFNKQIASGNNTGYKIVRRYNLVFSTMNLWMGSLDVLTTHDIGIVSPAYKVFKFIEQNITPLYSKYFMISDHMIRVYKMNSEQGASIVRRNLDIDGLLSTIVSIPPLEEQLEISKVLQISDKELALLNSQLEALKQQKKGLMQILLTGKVRVKC</sequence>
<dbReference type="GO" id="GO:0003677">
    <property type="term" value="F:DNA binding"/>
    <property type="evidence" value="ECO:0007669"/>
    <property type="project" value="UniProtKB-KW"/>
</dbReference>
<dbReference type="InterPro" id="IPR000055">
    <property type="entry name" value="Restrct_endonuc_typeI_TRD"/>
</dbReference>
<dbReference type="AlphaFoldDB" id="A0A5S4ZPH5"/>
<feature type="coiled-coil region" evidence="4">
    <location>
        <begin position="375"/>
        <end position="402"/>
    </location>
</feature>
<dbReference type="EMBL" id="VNHM01000013">
    <property type="protein sequence ID" value="TYO94583.1"/>
    <property type="molecule type" value="Genomic_DNA"/>
</dbReference>
<dbReference type="RefSeq" id="WP_166512227.1">
    <property type="nucleotide sequence ID" value="NZ_VNHM01000013.1"/>
</dbReference>
<gene>
    <name evidence="6" type="ORF">LX24_02237</name>
</gene>
<evidence type="ECO:0000256" key="1">
    <source>
        <dbReference type="ARBA" id="ARBA00010923"/>
    </source>
</evidence>
<dbReference type="InterPro" id="IPR044946">
    <property type="entry name" value="Restrct_endonuc_typeI_TRD_sf"/>
</dbReference>
<dbReference type="InterPro" id="IPR052021">
    <property type="entry name" value="Type-I_RS_S_subunit"/>
</dbReference>
<accession>A0A5S4ZPH5</accession>
<keyword evidence="7" id="KW-1185">Reference proteome</keyword>
<reference evidence="6 7" key="1">
    <citation type="submission" date="2019-07" db="EMBL/GenBank/DDBJ databases">
        <title>Genomic Encyclopedia of Type Strains, Phase I: the one thousand microbial genomes (KMG-I) project.</title>
        <authorList>
            <person name="Kyrpides N."/>
        </authorList>
    </citation>
    <scope>NUCLEOTIDE SEQUENCE [LARGE SCALE GENOMIC DNA]</scope>
    <source>
        <strain evidence="6 7">DSM 6562</strain>
    </source>
</reference>
<dbReference type="Gene3D" id="3.90.220.20">
    <property type="entry name" value="DNA methylase specificity domains"/>
    <property type="match status" value="2"/>
</dbReference>
<dbReference type="SUPFAM" id="SSF116734">
    <property type="entry name" value="DNA methylase specificity domain"/>
    <property type="match status" value="2"/>
</dbReference>
<proteinExistence type="inferred from homology"/>
<name>A0A5S4ZPH5_9FIRM</name>
<dbReference type="PANTHER" id="PTHR30408:SF12">
    <property type="entry name" value="TYPE I RESTRICTION ENZYME MJAVIII SPECIFICITY SUBUNIT"/>
    <property type="match status" value="1"/>
</dbReference>
<keyword evidence="4" id="KW-0175">Coiled coil</keyword>
<dbReference type="Pfam" id="PF01420">
    <property type="entry name" value="Methylase_S"/>
    <property type="match status" value="1"/>
</dbReference>
<dbReference type="CDD" id="cd16961">
    <property type="entry name" value="RMtype1_S_TRD-CR_like"/>
    <property type="match status" value="1"/>
</dbReference>
<comment type="caution">
    <text evidence="6">The sequence shown here is derived from an EMBL/GenBank/DDBJ whole genome shotgun (WGS) entry which is preliminary data.</text>
</comment>
<evidence type="ECO:0000259" key="5">
    <source>
        <dbReference type="Pfam" id="PF01420"/>
    </source>
</evidence>
<evidence type="ECO:0000256" key="3">
    <source>
        <dbReference type="ARBA" id="ARBA00023125"/>
    </source>
</evidence>
<evidence type="ECO:0000256" key="2">
    <source>
        <dbReference type="ARBA" id="ARBA00022747"/>
    </source>
</evidence>
<protein>
    <submittedName>
        <fullName evidence="6">Type I restriction enzyme S subunit</fullName>
    </submittedName>
</protein>
<feature type="domain" description="Type I restriction modification DNA specificity" evidence="5">
    <location>
        <begin position="23"/>
        <end position="195"/>
    </location>
</feature>
<dbReference type="Gene3D" id="1.10.287.1120">
    <property type="entry name" value="Bipartite methylase S protein"/>
    <property type="match status" value="1"/>
</dbReference>
<comment type="similarity">
    <text evidence="1">Belongs to the type-I restriction system S methylase family.</text>
</comment>
<evidence type="ECO:0000256" key="4">
    <source>
        <dbReference type="SAM" id="Coils"/>
    </source>
</evidence>
<dbReference type="PANTHER" id="PTHR30408">
    <property type="entry name" value="TYPE-1 RESTRICTION ENZYME ECOKI SPECIFICITY PROTEIN"/>
    <property type="match status" value="1"/>
</dbReference>
<organism evidence="6 7">
    <name type="scientific">Desulfallas thermosapovorans DSM 6562</name>
    <dbReference type="NCBI Taxonomy" id="1121431"/>
    <lineage>
        <taxon>Bacteria</taxon>
        <taxon>Bacillati</taxon>
        <taxon>Bacillota</taxon>
        <taxon>Clostridia</taxon>
        <taxon>Eubacteriales</taxon>
        <taxon>Desulfallaceae</taxon>
        <taxon>Desulfallas</taxon>
    </lineage>
</organism>
<dbReference type="Proteomes" id="UP000323166">
    <property type="component" value="Unassembled WGS sequence"/>
</dbReference>